<reference evidence="1" key="1">
    <citation type="submission" date="2023-10" db="EMBL/GenBank/DDBJ databases">
        <title>Genome assembly of Pristionchus species.</title>
        <authorList>
            <person name="Yoshida K."/>
            <person name="Sommer R.J."/>
        </authorList>
    </citation>
    <scope>NUCLEOTIDE SEQUENCE</scope>
    <source>
        <strain evidence="1">RS5133</strain>
    </source>
</reference>
<evidence type="ECO:0000313" key="2">
    <source>
        <dbReference type="Proteomes" id="UP001432322"/>
    </source>
</evidence>
<protein>
    <submittedName>
        <fullName evidence="1">Uncharacterized protein</fullName>
    </submittedName>
</protein>
<feature type="non-terminal residue" evidence="1">
    <location>
        <position position="1"/>
    </location>
</feature>
<feature type="non-terminal residue" evidence="1">
    <location>
        <position position="68"/>
    </location>
</feature>
<dbReference type="AlphaFoldDB" id="A0AAV5WXE8"/>
<sequence length="68" mass="7366">PLGRVLELVAIAGQNVEMVDELLERVIGEGGEGAEHATHRRVTEERIEDTTTVVIASLRLTEEVEGDG</sequence>
<keyword evidence="2" id="KW-1185">Reference proteome</keyword>
<comment type="caution">
    <text evidence="1">The sequence shown here is derived from an EMBL/GenBank/DDBJ whole genome shotgun (WGS) entry which is preliminary data.</text>
</comment>
<name>A0AAV5WXE8_9BILA</name>
<organism evidence="1 2">
    <name type="scientific">Pristionchus fissidentatus</name>
    <dbReference type="NCBI Taxonomy" id="1538716"/>
    <lineage>
        <taxon>Eukaryota</taxon>
        <taxon>Metazoa</taxon>
        <taxon>Ecdysozoa</taxon>
        <taxon>Nematoda</taxon>
        <taxon>Chromadorea</taxon>
        <taxon>Rhabditida</taxon>
        <taxon>Rhabditina</taxon>
        <taxon>Diplogasteromorpha</taxon>
        <taxon>Diplogasteroidea</taxon>
        <taxon>Neodiplogasteridae</taxon>
        <taxon>Pristionchus</taxon>
    </lineage>
</organism>
<accession>A0AAV5WXE8</accession>
<gene>
    <name evidence="1" type="ORF">PFISCL1PPCAC_26230</name>
</gene>
<dbReference type="Proteomes" id="UP001432322">
    <property type="component" value="Unassembled WGS sequence"/>
</dbReference>
<dbReference type="EMBL" id="BTSY01000006">
    <property type="protein sequence ID" value="GMT34933.1"/>
    <property type="molecule type" value="Genomic_DNA"/>
</dbReference>
<proteinExistence type="predicted"/>
<evidence type="ECO:0000313" key="1">
    <source>
        <dbReference type="EMBL" id="GMT34933.1"/>
    </source>
</evidence>